<evidence type="ECO:0000256" key="1">
    <source>
        <dbReference type="SAM" id="MobiDB-lite"/>
    </source>
</evidence>
<protein>
    <recommendedName>
        <fullName evidence="4">DUF2946 family protein</fullName>
    </recommendedName>
</protein>
<dbReference type="Proteomes" id="UP000032566">
    <property type="component" value="Unassembled WGS sequence"/>
</dbReference>
<name>A0A0D7KEA6_9BURK</name>
<keyword evidence="3" id="KW-1185">Reference proteome</keyword>
<accession>A0A0D7KEA6</accession>
<feature type="region of interest" description="Disordered" evidence="1">
    <location>
        <begin position="91"/>
        <end position="135"/>
    </location>
</feature>
<evidence type="ECO:0000313" key="3">
    <source>
        <dbReference type="Proteomes" id="UP000032566"/>
    </source>
</evidence>
<comment type="caution">
    <text evidence="2">The sequence shown here is derived from an EMBL/GenBank/DDBJ whole genome shotgun (WGS) entry which is preliminary data.</text>
</comment>
<sequence length="135" mass="14184">MLRRTIPALQLHVLLLLAALFNALAGVPLHEARHMREAVRSVQVAAAAAQGAEALAAAEARMDAATGEQDTEETHAPCAWCLTHALDAGLAHAAARPQPPPTEPRRAVPQGGAMLTAQQVRGPFAARDSPPAQWV</sequence>
<dbReference type="EMBL" id="JXYQ01000002">
    <property type="protein sequence ID" value="KJA12389.1"/>
    <property type="molecule type" value="Genomic_DNA"/>
</dbReference>
<dbReference type="OrthoDB" id="8853762at2"/>
<dbReference type="RefSeq" id="WP_044394763.1">
    <property type="nucleotide sequence ID" value="NZ_JXYQ01000002.1"/>
</dbReference>
<gene>
    <name evidence="2" type="ORF">RP29_00540</name>
</gene>
<proteinExistence type="predicted"/>
<reference evidence="2 3" key="1">
    <citation type="submission" date="2014-12" db="EMBL/GenBank/DDBJ databases">
        <title>Isolation of bacteria from lake water.</title>
        <authorList>
            <person name="Sheng K.-Y."/>
            <person name="Chin P.-S."/>
            <person name="Chan K.-G."/>
            <person name="Tan G.S."/>
        </authorList>
    </citation>
    <scope>NUCLEOTIDE SEQUENCE [LARGE SCALE GENOMIC DNA]</scope>
    <source>
        <strain evidence="2 3">KY4</strain>
    </source>
</reference>
<evidence type="ECO:0008006" key="4">
    <source>
        <dbReference type="Google" id="ProtNLM"/>
    </source>
</evidence>
<dbReference type="PATRIC" id="fig|80878.5.peg.891"/>
<dbReference type="STRING" id="80878.RP29_00540"/>
<organism evidence="2 3">
    <name type="scientific">Acidovorax temperans</name>
    <dbReference type="NCBI Taxonomy" id="80878"/>
    <lineage>
        <taxon>Bacteria</taxon>
        <taxon>Pseudomonadati</taxon>
        <taxon>Pseudomonadota</taxon>
        <taxon>Betaproteobacteria</taxon>
        <taxon>Burkholderiales</taxon>
        <taxon>Comamonadaceae</taxon>
        <taxon>Acidovorax</taxon>
    </lineage>
</organism>
<dbReference type="AlphaFoldDB" id="A0A0D7KEA6"/>
<evidence type="ECO:0000313" key="2">
    <source>
        <dbReference type="EMBL" id="KJA12389.1"/>
    </source>
</evidence>